<reference evidence="1" key="1">
    <citation type="journal article" date="2021" name="Open Biol.">
        <title>Shared evolutionary footprints suggest mitochondrial oxidative damage underlies multiple complex I losses in fungi.</title>
        <authorList>
            <person name="Schikora-Tamarit M.A."/>
            <person name="Marcet-Houben M."/>
            <person name="Nosek J."/>
            <person name="Gabaldon T."/>
        </authorList>
    </citation>
    <scope>NUCLEOTIDE SEQUENCE</scope>
    <source>
        <strain evidence="1">CBS2887</strain>
    </source>
</reference>
<evidence type="ECO:0000313" key="1">
    <source>
        <dbReference type="EMBL" id="KAH3683246.1"/>
    </source>
</evidence>
<dbReference type="AlphaFoldDB" id="A0A9P8Q380"/>
<dbReference type="Proteomes" id="UP000774326">
    <property type="component" value="Unassembled WGS sequence"/>
</dbReference>
<sequence length="192" mass="22347">MRRFQQIGMNNCQLRDHIFRVDIDKANGLDLTKFQLQKLMDSDTDPFIQGQFQSVQQWRDQRNHSFICAFSGGVVHFDSINSCKVITESGEVPVYNCKSTIEINNSKIKYLEEEWSEEVKVSRLDLIFLRIFKDLSFTVEISSSKEKIGINLESLELSSCKEVMKVKVRTDHVWLSVLGMLMTSERIELRRS</sequence>
<name>A0A9P8Q380_WICPI</name>
<proteinExistence type="predicted"/>
<evidence type="ECO:0000313" key="2">
    <source>
        <dbReference type="Proteomes" id="UP000774326"/>
    </source>
</evidence>
<organism evidence="1 2">
    <name type="scientific">Wickerhamomyces pijperi</name>
    <name type="common">Yeast</name>
    <name type="synonym">Pichia pijperi</name>
    <dbReference type="NCBI Taxonomy" id="599730"/>
    <lineage>
        <taxon>Eukaryota</taxon>
        <taxon>Fungi</taxon>
        <taxon>Dikarya</taxon>
        <taxon>Ascomycota</taxon>
        <taxon>Saccharomycotina</taxon>
        <taxon>Saccharomycetes</taxon>
        <taxon>Phaffomycetales</taxon>
        <taxon>Wickerhamomycetaceae</taxon>
        <taxon>Wickerhamomyces</taxon>
    </lineage>
</organism>
<accession>A0A9P8Q380</accession>
<protein>
    <submittedName>
        <fullName evidence="1">Uncharacterized protein</fullName>
    </submittedName>
</protein>
<reference evidence="1" key="2">
    <citation type="submission" date="2021-01" db="EMBL/GenBank/DDBJ databases">
        <authorList>
            <person name="Schikora-Tamarit M.A."/>
        </authorList>
    </citation>
    <scope>NUCLEOTIDE SEQUENCE</scope>
    <source>
        <strain evidence="1">CBS2887</strain>
    </source>
</reference>
<gene>
    <name evidence="1" type="ORF">WICPIJ_005774</name>
</gene>
<comment type="caution">
    <text evidence="1">The sequence shown here is derived from an EMBL/GenBank/DDBJ whole genome shotgun (WGS) entry which is preliminary data.</text>
</comment>
<keyword evidence="2" id="KW-1185">Reference proteome</keyword>
<dbReference type="EMBL" id="JAEUBG010003197">
    <property type="protein sequence ID" value="KAH3683246.1"/>
    <property type="molecule type" value="Genomic_DNA"/>
</dbReference>